<name>A0A0G0VDJ9_9BACT</name>
<accession>A0A0G0VDJ9</accession>
<dbReference type="AlphaFoldDB" id="A0A0G0VDJ9"/>
<evidence type="ECO:0000256" key="1">
    <source>
        <dbReference type="ARBA" id="ARBA00022801"/>
    </source>
</evidence>
<gene>
    <name evidence="6" type="ORF">UU50_C0012G0021</name>
</gene>
<dbReference type="InterPro" id="IPR001000">
    <property type="entry name" value="GH10_dom"/>
</dbReference>
<comment type="caution">
    <text evidence="6">The sequence shown here is derived from an EMBL/GenBank/DDBJ whole genome shotgun (WGS) entry which is preliminary data.</text>
</comment>
<organism evidence="6 7">
    <name type="scientific">Candidatus Uhrbacteria bacterium GW2011_GWC1_41_20</name>
    <dbReference type="NCBI Taxonomy" id="1618983"/>
    <lineage>
        <taxon>Bacteria</taxon>
        <taxon>Candidatus Uhriibacteriota</taxon>
    </lineage>
</organism>
<sequence length="339" mass="39827">MSFFIPYASLKRLLKYTCVCVIVFIFIALVTESISYNRNPDYGVSFSSQYAQYLGLDVNETFDAIVEEMPIENIRIPIYWDQIEAKPGEFDFSQIDYLMDKAAENNIKVTLAIGLKVPRWPECFIPDWSDQTDNIAFKQSLFQMIDVVVKRYRDHLALEKWQVENEPFFPFGECPAPEPSWFYQEVDFVRMLDPIHQIQSTASGEQSLWFLRARGIDTLGVSLYREVWNKTIGVFIFPHPPIIYTLQRMLVEPFVDLVIISELQMEPWIPEDIARTDSSIEDFYKMFPAEDMQQGFDFANLIGVDEIDLWGVEWWYYMKEHGEDRLWNKAIELLSSQDN</sequence>
<keyword evidence="4" id="KW-0472">Membrane</keyword>
<evidence type="ECO:0000259" key="5">
    <source>
        <dbReference type="Pfam" id="PF00331"/>
    </source>
</evidence>
<protein>
    <recommendedName>
        <fullName evidence="5">GH10 domain-containing protein</fullName>
    </recommendedName>
</protein>
<feature type="domain" description="GH10" evidence="5">
    <location>
        <begin position="60"/>
        <end position="170"/>
    </location>
</feature>
<dbReference type="GO" id="GO:0004553">
    <property type="term" value="F:hydrolase activity, hydrolyzing O-glycosyl compounds"/>
    <property type="evidence" value="ECO:0007669"/>
    <property type="project" value="InterPro"/>
</dbReference>
<proteinExistence type="predicted"/>
<keyword evidence="2" id="KW-0119">Carbohydrate metabolism</keyword>
<keyword evidence="1" id="KW-0378">Hydrolase</keyword>
<dbReference type="GO" id="GO:0000272">
    <property type="term" value="P:polysaccharide catabolic process"/>
    <property type="evidence" value="ECO:0007669"/>
    <property type="project" value="UniProtKB-KW"/>
</dbReference>
<evidence type="ECO:0000256" key="4">
    <source>
        <dbReference type="SAM" id="Phobius"/>
    </source>
</evidence>
<dbReference type="InterPro" id="IPR017853">
    <property type="entry name" value="GH"/>
</dbReference>
<dbReference type="Proteomes" id="UP000033930">
    <property type="component" value="Unassembled WGS sequence"/>
</dbReference>
<dbReference type="SUPFAM" id="SSF51445">
    <property type="entry name" value="(Trans)glycosidases"/>
    <property type="match status" value="1"/>
</dbReference>
<dbReference type="Gene3D" id="3.20.20.80">
    <property type="entry name" value="Glycosidases"/>
    <property type="match status" value="1"/>
</dbReference>
<dbReference type="Pfam" id="PF00331">
    <property type="entry name" value="Glyco_hydro_10"/>
    <property type="match status" value="1"/>
</dbReference>
<evidence type="ECO:0000313" key="7">
    <source>
        <dbReference type="Proteomes" id="UP000033930"/>
    </source>
</evidence>
<feature type="transmembrane region" description="Helical" evidence="4">
    <location>
        <begin position="12"/>
        <end position="30"/>
    </location>
</feature>
<keyword evidence="3" id="KW-0624">Polysaccharide degradation</keyword>
<keyword evidence="4" id="KW-0812">Transmembrane</keyword>
<evidence type="ECO:0000313" key="6">
    <source>
        <dbReference type="EMBL" id="KKR98973.1"/>
    </source>
</evidence>
<reference evidence="6 7" key="1">
    <citation type="journal article" date="2015" name="Nature">
        <title>rRNA introns, odd ribosomes, and small enigmatic genomes across a large radiation of phyla.</title>
        <authorList>
            <person name="Brown C.T."/>
            <person name="Hug L.A."/>
            <person name="Thomas B.C."/>
            <person name="Sharon I."/>
            <person name="Castelle C.J."/>
            <person name="Singh A."/>
            <person name="Wilkins M.J."/>
            <person name="Williams K.H."/>
            <person name="Banfield J.F."/>
        </authorList>
    </citation>
    <scope>NUCLEOTIDE SEQUENCE [LARGE SCALE GENOMIC DNA]</scope>
</reference>
<keyword evidence="4" id="KW-1133">Transmembrane helix</keyword>
<evidence type="ECO:0000256" key="2">
    <source>
        <dbReference type="ARBA" id="ARBA00023277"/>
    </source>
</evidence>
<evidence type="ECO:0000256" key="3">
    <source>
        <dbReference type="ARBA" id="ARBA00023326"/>
    </source>
</evidence>
<dbReference type="EMBL" id="LCAW01000012">
    <property type="protein sequence ID" value="KKR98973.1"/>
    <property type="molecule type" value="Genomic_DNA"/>
</dbReference>